<reference evidence="4" key="2">
    <citation type="submission" date="2021-10" db="EMBL/GenBank/DDBJ databases">
        <title>Complete genome sequences of five Ralstonia solancearum strains isolated from sunflower.</title>
        <authorList>
            <person name="She X."/>
            <person name="He Z."/>
        </authorList>
    </citation>
    <scope>NUCLEOTIDE SEQUENCE</scope>
    <source>
        <strain evidence="4">RS638</strain>
    </source>
</reference>
<evidence type="ECO:0008006" key="5">
    <source>
        <dbReference type="Google" id="ProtNLM"/>
    </source>
</evidence>
<name>A0A0S4V9R3_RALSL</name>
<dbReference type="EMBL" id="LN899824">
    <property type="protein sequence ID" value="CUV30657.1"/>
    <property type="molecule type" value="Genomic_DNA"/>
</dbReference>
<evidence type="ECO:0000313" key="2">
    <source>
        <dbReference type="EMBL" id="CUV30657.1"/>
    </source>
</evidence>
<sequence length="201" mass="20875">MTRRSTDSGMARAGGMALLAAASLLAGCAEMPMNPPKPTIENAAKLRSGSPAIGPVEVGKFTLDTAQSASLDKGVNIRSNMVRSPVEGSFAQYLRETLRVELQSAGLLDAKSDVVITGTLLDSTVETPVGTGKAALAARFVVTRAGTVRYDHALRAEASWDSPFIGVAAIPLAAGQYEALYRKLVGALLDDAAFRAAVATP</sequence>
<dbReference type="AlphaFoldDB" id="A0A0S4V9R3"/>
<dbReference type="EMBL" id="LN899820">
    <property type="protein sequence ID" value="CUV57509.1"/>
    <property type="molecule type" value="Genomic_DNA"/>
</dbReference>
<evidence type="ECO:0000313" key="3">
    <source>
        <dbReference type="EMBL" id="CUV57509.1"/>
    </source>
</evidence>
<feature type="signal peptide" evidence="1">
    <location>
        <begin position="1"/>
        <end position="26"/>
    </location>
</feature>
<evidence type="ECO:0000313" key="4">
    <source>
        <dbReference type="EMBL" id="UZF14769.1"/>
    </source>
</evidence>
<organism evidence="2">
    <name type="scientific">Ralstonia solanacearum</name>
    <name type="common">Pseudomonas solanacearum</name>
    <dbReference type="NCBI Taxonomy" id="305"/>
    <lineage>
        <taxon>Bacteria</taxon>
        <taxon>Pseudomonadati</taxon>
        <taxon>Pseudomonadota</taxon>
        <taxon>Betaproteobacteria</taxon>
        <taxon>Burkholderiales</taxon>
        <taxon>Burkholderiaceae</taxon>
        <taxon>Ralstonia</taxon>
        <taxon>Ralstonia solanacearum species complex</taxon>
    </lineage>
</organism>
<gene>
    <name evidence="4" type="ORF">LH706_17505</name>
    <name evidence="2" type="ORF">RUN1985_v1_690028</name>
    <name evidence="3" type="ORF">RUN215_v1_1370010</name>
</gene>
<feature type="chain" id="PRO_5013467259" description="Lipoprotein" evidence="1">
    <location>
        <begin position="27"/>
        <end position="201"/>
    </location>
</feature>
<proteinExistence type="predicted"/>
<accession>A0A0S4V9R3</accession>
<protein>
    <recommendedName>
        <fullName evidence="5">Lipoprotein</fullName>
    </recommendedName>
</protein>
<dbReference type="EMBL" id="CP085043">
    <property type="protein sequence ID" value="UZF14769.1"/>
    <property type="molecule type" value="Genomic_DNA"/>
</dbReference>
<keyword evidence="1" id="KW-0732">Signal</keyword>
<evidence type="ECO:0000256" key="1">
    <source>
        <dbReference type="SAM" id="SignalP"/>
    </source>
</evidence>
<dbReference type="PROSITE" id="PS51257">
    <property type="entry name" value="PROKAR_LIPOPROTEIN"/>
    <property type="match status" value="1"/>
</dbReference>
<reference evidence="2" key="1">
    <citation type="submission" date="2015-10" db="EMBL/GenBank/DDBJ databases">
        <authorList>
            <person name="Gilbert D.G."/>
        </authorList>
    </citation>
    <scope>NUCLEOTIDE SEQUENCE</scope>
    <source>
        <strain evidence="2">Phyl III-seqv23</strain>
    </source>
</reference>